<sequence length="194" mass="20695">MITRDKGHLMTYRIAGLTGSQGATSTCRTLVEMAMTRITRSHDAIGAIYDLADLQPSLGQADSIGALAPLSRAILETALSADLLIVGVPARRGSYPGLFKHVFDLTRHQPLAGKPVLLTASVDEDAEALMVEHQLRLLFAALGADPLPAAIIAGPRDIPQDGAISHRLRARMNHALDQLDPRLALHRGPIAHAA</sequence>
<dbReference type="InterPro" id="IPR051814">
    <property type="entry name" value="NAD(P)H-dep_FMN_reductase"/>
</dbReference>
<dbReference type="EMBL" id="QZEW01000013">
    <property type="protein sequence ID" value="RJL19924.1"/>
    <property type="molecule type" value="Genomic_DNA"/>
</dbReference>
<keyword evidence="3" id="KW-0288">FMN</keyword>
<evidence type="ECO:0000256" key="1">
    <source>
        <dbReference type="ARBA" id="ARBA00005990"/>
    </source>
</evidence>
<evidence type="ECO:0000256" key="2">
    <source>
        <dbReference type="ARBA" id="ARBA00022630"/>
    </source>
</evidence>
<dbReference type="InterPro" id="IPR005025">
    <property type="entry name" value="FMN_Rdtase-like_dom"/>
</dbReference>
<dbReference type="PANTHER" id="PTHR43408">
    <property type="entry name" value="FMN REDUCTASE (NADPH)"/>
    <property type="match status" value="1"/>
</dbReference>
<comment type="similarity">
    <text evidence="1">Belongs to the SsuE family.</text>
</comment>
<protein>
    <submittedName>
        <fullName evidence="6">FMN reductase</fullName>
    </submittedName>
</protein>
<feature type="domain" description="NADPH-dependent FMN reductase-like" evidence="5">
    <location>
        <begin position="13"/>
        <end position="151"/>
    </location>
</feature>
<dbReference type="Pfam" id="PF03358">
    <property type="entry name" value="FMN_red"/>
    <property type="match status" value="1"/>
</dbReference>
<dbReference type="Proteomes" id="UP000283587">
    <property type="component" value="Unassembled WGS sequence"/>
</dbReference>
<proteinExistence type="inferred from homology"/>
<keyword evidence="2" id="KW-0285">Flavoprotein</keyword>
<dbReference type="AlphaFoldDB" id="A0A419AAF3"/>
<evidence type="ECO:0000313" key="6">
    <source>
        <dbReference type="EMBL" id="RJL19924.1"/>
    </source>
</evidence>
<organism evidence="6 7">
    <name type="scientific">Paracoccus siganidrum</name>
    <dbReference type="NCBI Taxonomy" id="1276757"/>
    <lineage>
        <taxon>Bacteria</taxon>
        <taxon>Pseudomonadati</taxon>
        <taxon>Pseudomonadota</taxon>
        <taxon>Alphaproteobacteria</taxon>
        <taxon>Rhodobacterales</taxon>
        <taxon>Paracoccaceae</taxon>
        <taxon>Paracoccus</taxon>
    </lineage>
</organism>
<reference evidence="7" key="1">
    <citation type="submission" date="2018-09" db="EMBL/GenBank/DDBJ databases">
        <title>Paracoccus onubensis nov. sp. a moderate halophilic bacterium isolated from Gruta de las Maravillas (Aracena, Spain).</title>
        <authorList>
            <person name="Jurado V."/>
            <person name="Gutierrez-Patricio S."/>
            <person name="Gonzalez-Pimentel J.L."/>
            <person name="Miller A.Z."/>
            <person name="Laiz L."/>
            <person name="Saiz-Jimenez C."/>
        </authorList>
    </citation>
    <scope>NUCLEOTIDE SEQUENCE [LARGE SCALE GENOMIC DNA]</scope>
    <source>
        <strain evidence="7">DSM 26381</strain>
    </source>
</reference>
<gene>
    <name evidence="6" type="ORF">D3P05_04180</name>
</gene>
<evidence type="ECO:0000259" key="5">
    <source>
        <dbReference type="Pfam" id="PF03358"/>
    </source>
</evidence>
<name>A0A419AAF3_9RHOB</name>
<dbReference type="SUPFAM" id="SSF52218">
    <property type="entry name" value="Flavoproteins"/>
    <property type="match status" value="1"/>
</dbReference>
<dbReference type="InterPro" id="IPR029039">
    <property type="entry name" value="Flavoprotein-like_sf"/>
</dbReference>
<dbReference type="PANTHER" id="PTHR43408:SF2">
    <property type="entry name" value="FMN REDUCTASE (NADPH)"/>
    <property type="match status" value="1"/>
</dbReference>
<dbReference type="Gene3D" id="3.40.50.360">
    <property type="match status" value="1"/>
</dbReference>
<comment type="caution">
    <text evidence="6">The sequence shown here is derived from an EMBL/GenBank/DDBJ whole genome shotgun (WGS) entry which is preliminary data.</text>
</comment>
<evidence type="ECO:0000256" key="4">
    <source>
        <dbReference type="ARBA" id="ARBA00023002"/>
    </source>
</evidence>
<evidence type="ECO:0000313" key="7">
    <source>
        <dbReference type="Proteomes" id="UP000283587"/>
    </source>
</evidence>
<evidence type="ECO:0000256" key="3">
    <source>
        <dbReference type="ARBA" id="ARBA00022643"/>
    </source>
</evidence>
<dbReference type="GO" id="GO:0016491">
    <property type="term" value="F:oxidoreductase activity"/>
    <property type="evidence" value="ECO:0007669"/>
    <property type="project" value="UniProtKB-KW"/>
</dbReference>
<dbReference type="OrthoDB" id="1643408at2"/>
<accession>A0A419AAF3</accession>
<keyword evidence="7" id="KW-1185">Reference proteome</keyword>
<keyword evidence="4" id="KW-0560">Oxidoreductase</keyword>